<gene>
    <name evidence="4" type="ORF">E1H14_09590</name>
</gene>
<reference evidence="4 5" key="1">
    <citation type="submission" date="2019-03" db="EMBL/GenBank/DDBJ databases">
        <title>Nitrincola sp. nov. isolated from an Indian soda lake.</title>
        <authorList>
            <person name="Joshi A."/>
            <person name="Thite S.V."/>
            <person name="Joseph N."/>
            <person name="Dhotre D."/>
            <person name="Moorthy M."/>
            <person name="Shouche Y.S."/>
        </authorList>
    </citation>
    <scope>NUCLEOTIDE SEQUENCE [LARGE SCALE GENOMIC DNA]</scope>
    <source>
        <strain evidence="4 5">MEB193</strain>
    </source>
</reference>
<dbReference type="AlphaFoldDB" id="A0A5A9W0B0"/>
<dbReference type="PROSITE" id="PS52050">
    <property type="entry name" value="WYL"/>
    <property type="match status" value="1"/>
</dbReference>
<proteinExistence type="predicted"/>
<dbReference type="Pfam" id="PF26109">
    <property type="entry name" value="WHD_BrxR"/>
    <property type="match status" value="1"/>
</dbReference>
<accession>A0A5A9W0B0</accession>
<dbReference type="InterPro" id="IPR059019">
    <property type="entry name" value="WHD_CapW"/>
</dbReference>
<dbReference type="OrthoDB" id="6400324at2"/>
<dbReference type="EMBL" id="SMRS01000007">
    <property type="protein sequence ID" value="KAA0874023.1"/>
    <property type="molecule type" value="Genomic_DNA"/>
</dbReference>
<dbReference type="PANTHER" id="PTHR34580">
    <property type="match status" value="1"/>
</dbReference>
<dbReference type="Proteomes" id="UP000325302">
    <property type="component" value="Unassembled WGS sequence"/>
</dbReference>
<name>A0A5A9W0B0_9GAMM</name>
<comment type="caution">
    <text evidence="4">The sequence shown here is derived from an EMBL/GenBank/DDBJ whole genome shotgun (WGS) entry which is preliminary data.</text>
</comment>
<dbReference type="InterPro" id="IPR016634">
    <property type="entry name" value="CapW-like"/>
</dbReference>
<dbReference type="PANTHER" id="PTHR34580:SF3">
    <property type="entry name" value="PROTEIN PAFB"/>
    <property type="match status" value="1"/>
</dbReference>
<evidence type="ECO:0000259" key="2">
    <source>
        <dbReference type="Pfam" id="PF26107"/>
    </source>
</evidence>
<keyword evidence="5" id="KW-1185">Reference proteome</keyword>
<dbReference type="InterPro" id="IPR059020">
    <property type="entry name" value="CapW_CTD"/>
</dbReference>
<feature type="domain" description="DNA-binding transcriptional repressor CapW C-terminal dimerisation" evidence="2">
    <location>
        <begin position="214"/>
        <end position="286"/>
    </location>
</feature>
<feature type="domain" description="DNA-binding transcriptional repressor CapW winged helix-turn-helix" evidence="3">
    <location>
        <begin position="14"/>
        <end position="93"/>
    </location>
</feature>
<evidence type="ECO:0000313" key="4">
    <source>
        <dbReference type="EMBL" id="KAA0874023.1"/>
    </source>
</evidence>
<feature type="domain" description="WYL" evidence="1">
    <location>
        <begin position="126"/>
        <end position="191"/>
    </location>
</feature>
<sequence>MDANINTALSWERMAQFHLIEVIALWEGRLTSNHLQEAFSIGRNKASEILKSYQQAAPGNIFHCSQTRGYVPDTAFEPCFSHGEVHEYLDLLHSNSSRNSHFYALQTGQAPIDRLQPLTRPVDPDVVRVIMQAVRDKQRISVCYRSFSNPDGAERLIAPHTLVSAAGRWHVRAFCEKDQEFKDFMLHRFVSIPEIDSDRLEMANPEHDKEWFKTVEMVLIPNPALDPEQQQLVADDYAMGPDQQLKVSVRAPLVKYMAVELRIGTRQQTLQYPAAHQLTLANRDELNKHLL</sequence>
<organism evidence="4 5">
    <name type="scientific">Nitrincola tapanii</name>
    <dbReference type="NCBI Taxonomy" id="1708751"/>
    <lineage>
        <taxon>Bacteria</taxon>
        <taxon>Pseudomonadati</taxon>
        <taxon>Pseudomonadota</taxon>
        <taxon>Gammaproteobacteria</taxon>
        <taxon>Oceanospirillales</taxon>
        <taxon>Oceanospirillaceae</taxon>
        <taxon>Nitrincola</taxon>
    </lineage>
</organism>
<dbReference type="InterPro" id="IPR051534">
    <property type="entry name" value="CBASS_pafABC_assoc_protein"/>
</dbReference>
<dbReference type="Pfam" id="PF13280">
    <property type="entry name" value="WYL"/>
    <property type="match status" value="1"/>
</dbReference>
<dbReference type="Pfam" id="PF26107">
    <property type="entry name" value="BrxR_CTD"/>
    <property type="match status" value="1"/>
</dbReference>
<dbReference type="InterPro" id="IPR026881">
    <property type="entry name" value="WYL_dom"/>
</dbReference>
<evidence type="ECO:0000313" key="5">
    <source>
        <dbReference type="Proteomes" id="UP000325302"/>
    </source>
</evidence>
<protein>
    <submittedName>
        <fullName evidence="4">WYL domain-containing transcriptional regulator</fullName>
    </submittedName>
</protein>
<dbReference type="RefSeq" id="WP_149391255.1">
    <property type="nucleotide sequence ID" value="NZ_SMRS01000007.1"/>
</dbReference>
<evidence type="ECO:0000259" key="3">
    <source>
        <dbReference type="Pfam" id="PF26109"/>
    </source>
</evidence>
<dbReference type="PIRSF" id="PIRSF015558">
    <property type="entry name" value="Txn_reg_DeoR_prd"/>
    <property type="match status" value="1"/>
</dbReference>
<evidence type="ECO:0000259" key="1">
    <source>
        <dbReference type="Pfam" id="PF13280"/>
    </source>
</evidence>